<evidence type="ECO:0000313" key="2">
    <source>
        <dbReference type="Proteomes" id="UP001286313"/>
    </source>
</evidence>
<protein>
    <submittedName>
        <fullName evidence="1">Uncharacterized protein</fullName>
    </submittedName>
</protein>
<gene>
    <name evidence="1" type="ORF">Pcinc_009388</name>
</gene>
<keyword evidence="2" id="KW-1185">Reference proteome</keyword>
<reference evidence="1" key="1">
    <citation type="submission" date="2023-10" db="EMBL/GenBank/DDBJ databases">
        <title>Genome assemblies of two species of porcelain crab, Petrolisthes cinctipes and Petrolisthes manimaculis (Anomura: Porcellanidae).</title>
        <authorList>
            <person name="Angst P."/>
        </authorList>
    </citation>
    <scope>NUCLEOTIDE SEQUENCE</scope>
    <source>
        <strain evidence="1">PB745_01</strain>
        <tissue evidence="1">Gill</tissue>
    </source>
</reference>
<dbReference type="Proteomes" id="UP001286313">
    <property type="component" value="Unassembled WGS sequence"/>
</dbReference>
<dbReference type="EMBL" id="JAWQEG010000693">
    <property type="protein sequence ID" value="KAK3886518.1"/>
    <property type="molecule type" value="Genomic_DNA"/>
</dbReference>
<proteinExistence type="predicted"/>
<name>A0AAE1GBG5_PETCI</name>
<sequence>MIFTPLVLTPSQARLSISVDVTVTVRRTSAGVKAPRSDHSDHLMRGSHQSVWSDPSPIVTRTMTSLHTTLSDRTLLSASGYLAQGNGCSSVQNGWSSVAGRDKLSVTFLIQCCPC</sequence>
<dbReference type="AlphaFoldDB" id="A0AAE1GBG5"/>
<comment type="caution">
    <text evidence="1">The sequence shown here is derived from an EMBL/GenBank/DDBJ whole genome shotgun (WGS) entry which is preliminary data.</text>
</comment>
<organism evidence="1 2">
    <name type="scientific">Petrolisthes cinctipes</name>
    <name type="common">Flat porcelain crab</name>
    <dbReference type="NCBI Taxonomy" id="88211"/>
    <lineage>
        <taxon>Eukaryota</taxon>
        <taxon>Metazoa</taxon>
        <taxon>Ecdysozoa</taxon>
        <taxon>Arthropoda</taxon>
        <taxon>Crustacea</taxon>
        <taxon>Multicrustacea</taxon>
        <taxon>Malacostraca</taxon>
        <taxon>Eumalacostraca</taxon>
        <taxon>Eucarida</taxon>
        <taxon>Decapoda</taxon>
        <taxon>Pleocyemata</taxon>
        <taxon>Anomura</taxon>
        <taxon>Galatheoidea</taxon>
        <taxon>Porcellanidae</taxon>
        <taxon>Petrolisthes</taxon>
    </lineage>
</organism>
<evidence type="ECO:0000313" key="1">
    <source>
        <dbReference type="EMBL" id="KAK3886518.1"/>
    </source>
</evidence>
<accession>A0AAE1GBG5</accession>